<name>A0A165LWP4_EXIGL</name>
<protein>
    <submittedName>
        <fullName evidence="3">Uncharacterized protein</fullName>
    </submittedName>
</protein>
<evidence type="ECO:0000313" key="4">
    <source>
        <dbReference type="Proteomes" id="UP000077266"/>
    </source>
</evidence>
<evidence type="ECO:0000256" key="2">
    <source>
        <dbReference type="SAM" id="MobiDB-lite"/>
    </source>
</evidence>
<feature type="coiled-coil region" evidence="1">
    <location>
        <begin position="351"/>
        <end position="378"/>
    </location>
</feature>
<dbReference type="InParanoid" id="A0A165LWP4"/>
<sequence length="409" mass="46274">MSQPPSHASGGHAPVQWGDPAPEALDDSMLDAASNPTATVPEEPELDIDNGTTTPGGTYQWHSYDPPRRWHTQGEGEPTVRAASPWDSRRDEARQKDFATNSFWRRSGNEEHTVAWIYDHHPDHSGWDGSIPGYAAALLLNAATSLMQYDGAMEIKAFVPELDLRWHRPDQRDLDPHGYNAAGNIAPPEVHITLDILLHGKTHTNLETLLLHRWIDGVWLRHSRSVERCPEAIRAIGLFNDEEVLRLDMALRANALTDFRWVLHCVDPRRRPVYGRTLDGPGRSRLFRMFPSIFERQAQDPANWSLDDGGMSGSSVDGSNGAPYAPLNAWQRMQQRIRWAQRRIRRVIGVAKHVEELAQEQETRLEDASKRLREGETLLSVFTRGLKARTGARPGDRSPPRVFPYIERV</sequence>
<evidence type="ECO:0000313" key="3">
    <source>
        <dbReference type="EMBL" id="KZV98433.1"/>
    </source>
</evidence>
<dbReference type="AlphaFoldDB" id="A0A165LWP4"/>
<feature type="region of interest" description="Disordered" evidence="2">
    <location>
        <begin position="389"/>
        <end position="409"/>
    </location>
</feature>
<feature type="compositionally biased region" description="Basic and acidic residues" evidence="2">
    <location>
        <begin position="65"/>
        <end position="74"/>
    </location>
</feature>
<reference evidence="3 4" key="1">
    <citation type="journal article" date="2016" name="Mol. Biol. Evol.">
        <title>Comparative Genomics of Early-Diverging Mushroom-Forming Fungi Provides Insights into the Origins of Lignocellulose Decay Capabilities.</title>
        <authorList>
            <person name="Nagy L.G."/>
            <person name="Riley R."/>
            <person name="Tritt A."/>
            <person name="Adam C."/>
            <person name="Daum C."/>
            <person name="Floudas D."/>
            <person name="Sun H."/>
            <person name="Yadav J.S."/>
            <person name="Pangilinan J."/>
            <person name="Larsson K.H."/>
            <person name="Matsuura K."/>
            <person name="Barry K."/>
            <person name="Labutti K."/>
            <person name="Kuo R."/>
            <person name="Ohm R.A."/>
            <person name="Bhattacharya S.S."/>
            <person name="Shirouzu T."/>
            <person name="Yoshinaga Y."/>
            <person name="Martin F.M."/>
            <person name="Grigoriev I.V."/>
            <person name="Hibbett D.S."/>
        </authorList>
    </citation>
    <scope>NUCLEOTIDE SEQUENCE [LARGE SCALE GENOMIC DNA]</scope>
    <source>
        <strain evidence="3 4">HHB12029</strain>
    </source>
</reference>
<feature type="compositionally biased region" description="Polar residues" evidence="2">
    <location>
        <begin position="50"/>
        <end position="61"/>
    </location>
</feature>
<proteinExistence type="predicted"/>
<keyword evidence="4" id="KW-1185">Reference proteome</keyword>
<dbReference type="Proteomes" id="UP000077266">
    <property type="component" value="Unassembled WGS sequence"/>
</dbReference>
<accession>A0A165LWP4</accession>
<keyword evidence="1" id="KW-0175">Coiled coil</keyword>
<feature type="region of interest" description="Disordered" evidence="2">
    <location>
        <begin position="1"/>
        <end position="93"/>
    </location>
</feature>
<dbReference type="EMBL" id="KV425919">
    <property type="protein sequence ID" value="KZV98433.1"/>
    <property type="molecule type" value="Genomic_DNA"/>
</dbReference>
<gene>
    <name evidence="3" type="ORF">EXIGLDRAFT_701212</name>
</gene>
<organism evidence="3 4">
    <name type="scientific">Exidia glandulosa HHB12029</name>
    <dbReference type="NCBI Taxonomy" id="1314781"/>
    <lineage>
        <taxon>Eukaryota</taxon>
        <taxon>Fungi</taxon>
        <taxon>Dikarya</taxon>
        <taxon>Basidiomycota</taxon>
        <taxon>Agaricomycotina</taxon>
        <taxon>Agaricomycetes</taxon>
        <taxon>Auriculariales</taxon>
        <taxon>Exidiaceae</taxon>
        <taxon>Exidia</taxon>
    </lineage>
</organism>
<evidence type="ECO:0000256" key="1">
    <source>
        <dbReference type="SAM" id="Coils"/>
    </source>
</evidence>